<reference evidence="1" key="1">
    <citation type="submission" date="2021-02" db="EMBL/GenBank/DDBJ databases">
        <title>Infant gut strain persistence is associated with maternal origin, phylogeny, and functional potential including surface adhesion and iron acquisition.</title>
        <authorList>
            <person name="Lou Y.C."/>
        </authorList>
    </citation>
    <scope>NUCLEOTIDE SEQUENCE</scope>
    <source>
        <strain evidence="1">L3_060_052G1_dasL3_060_052G1_concoct_1</strain>
    </source>
</reference>
<sequence length="83" mass="9926">MKNNNTYNGYKNHNTWNIALWISNDHGLYNLAVEFMENFKGQAPYKKFIEFLGLEDEKTPDNAKFIDRSLSYRELNNFMRDLI</sequence>
<dbReference type="Proteomes" id="UP000748991">
    <property type="component" value="Unassembled WGS sequence"/>
</dbReference>
<dbReference type="EMBL" id="JAGZZP010000016">
    <property type="protein sequence ID" value="MBS6535640.1"/>
    <property type="molecule type" value="Genomic_DNA"/>
</dbReference>
<evidence type="ECO:0000313" key="1">
    <source>
        <dbReference type="EMBL" id="MBS6535640.1"/>
    </source>
</evidence>
<dbReference type="RefSeq" id="WP_278638310.1">
    <property type="nucleotide sequence ID" value="NZ_JAGZZP010000016.1"/>
</dbReference>
<comment type="caution">
    <text evidence="1">The sequence shown here is derived from an EMBL/GenBank/DDBJ whole genome shotgun (WGS) entry which is preliminary data.</text>
</comment>
<proteinExistence type="predicted"/>
<accession>A0A943SS21</accession>
<organism evidence="1 2">
    <name type="scientific">Peptoniphilus harei</name>
    <dbReference type="NCBI Taxonomy" id="54005"/>
    <lineage>
        <taxon>Bacteria</taxon>
        <taxon>Bacillati</taxon>
        <taxon>Bacillota</taxon>
        <taxon>Tissierellia</taxon>
        <taxon>Tissierellales</taxon>
        <taxon>Peptoniphilaceae</taxon>
        <taxon>Peptoniphilus</taxon>
    </lineage>
</organism>
<dbReference type="AlphaFoldDB" id="A0A943SS21"/>
<protein>
    <submittedName>
        <fullName evidence="1">Uncharacterized protein</fullName>
    </submittedName>
</protein>
<dbReference type="Pfam" id="PF23907">
    <property type="entry name" value="DUF7249"/>
    <property type="match status" value="1"/>
</dbReference>
<gene>
    <name evidence="1" type="ORF">KH327_07395</name>
</gene>
<dbReference type="InterPro" id="IPR055673">
    <property type="entry name" value="DUF7249"/>
</dbReference>
<evidence type="ECO:0000313" key="2">
    <source>
        <dbReference type="Proteomes" id="UP000748991"/>
    </source>
</evidence>
<name>A0A943SS21_9FIRM</name>